<keyword evidence="2" id="KW-1185">Reference proteome</keyword>
<protein>
    <submittedName>
        <fullName evidence="1">Uncharacterized protein</fullName>
    </submittedName>
</protein>
<dbReference type="Proteomes" id="UP001597641">
    <property type="component" value="Unassembled WGS sequence"/>
</dbReference>
<name>A0ABW6BWE4_9BACT</name>
<evidence type="ECO:0000313" key="1">
    <source>
        <dbReference type="EMBL" id="MFD3001322.1"/>
    </source>
</evidence>
<comment type="caution">
    <text evidence="1">The sequence shown here is derived from an EMBL/GenBank/DDBJ whole genome shotgun (WGS) entry which is preliminary data.</text>
</comment>
<sequence>MDEEGNNYVTGRSYNIHTGLSNMVVFKNSSARVEMWVKTCEEVR</sequence>
<accession>A0ABW6BWE4</accession>
<dbReference type="RefSeq" id="WP_377485254.1">
    <property type="nucleotide sequence ID" value="NZ_JBHUOX010000009.1"/>
</dbReference>
<reference evidence="2" key="1">
    <citation type="journal article" date="2019" name="Int. J. Syst. Evol. Microbiol.">
        <title>The Global Catalogue of Microorganisms (GCM) 10K type strain sequencing project: providing services to taxonomists for standard genome sequencing and annotation.</title>
        <authorList>
            <consortium name="The Broad Institute Genomics Platform"/>
            <consortium name="The Broad Institute Genome Sequencing Center for Infectious Disease"/>
            <person name="Wu L."/>
            <person name="Ma J."/>
        </authorList>
    </citation>
    <scope>NUCLEOTIDE SEQUENCE [LARGE SCALE GENOMIC DNA]</scope>
    <source>
        <strain evidence="2">KCTC 23984</strain>
    </source>
</reference>
<dbReference type="EMBL" id="JBHUOX010000009">
    <property type="protein sequence ID" value="MFD3001322.1"/>
    <property type="molecule type" value="Genomic_DNA"/>
</dbReference>
<evidence type="ECO:0000313" key="2">
    <source>
        <dbReference type="Proteomes" id="UP001597641"/>
    </source>
</evidence>
<gene>
    <name evidence="1" type="ORF">ACFS7Z_13180</name>
</gene>
<proteinExistence type="predicted"/>
<organism evidence="1 2">
    <name type="scientific">Pontibacter toksunensis</name>
    <dbReference type="NCBI Taxonomy" id="1332631"/>
    <lineage>
        <taxon>Bacteria</taxon>
        <taxon>Pseudomonadati</taxon>
        <taxon>Bacteroidota</taxon>
        <taxon>Cytophagia</taxon>
        <taxon>Cytophagales</taxon>
        <taxon>Hymenobacteraceae</taxon>
        <taxon>Pontibacter</taxon>
    </lineage>
</organism>